<gene>
    <name evidence="3" type="ORF">EDM22_00600</name>
</gene>
<dbReference type="CDD" id="cd05233">
    <property type="entry name" value="SDR_c"/>
    <property type="match status" value="1"/>
</dbReference>
<dbReference type="GO" id="GO:0030497">
    <property type="term" value="P:fatty acid elongation"/>
    <property type="evidence" value="ECO:0007669"/>
    <property type="project" value="TreeGrafter"/>
</dbReference>
<dbReference type="InterPro" id="IPR036291">
    <property type="entry name" value="NAD(P)-bd_dom_sf"/>
</dbReference>
<accession>A0A3M8AM24</accession>
<dbReference type="RefSeq" id="WP_122935089.1">
    <property type="nucleotide sequence ID" value="NZ_JBHSNT010000007.1"/>
</dbReference>
<dbReference type="PRINTS" id="PR00081">
    <property type="entry name" value="GDHRDH"/>
</dbReference>
<dbReference type="AlphaFoldDB" id="A0A3M8AM24"/>
<comment type="similarity">
    <text evidence="1">Belongs to the short-chain dehydrogenases/reductases (SDR) family.</text>
</comment>
<dbReference type="Pfam" id="PF13561">
    <property type="entry name" value="adh_short_C2"/>
    <property type="match status" value="1"/>
</dbReference>
<dbReference type="PROSITE" id="PS00061">
    <property type="entry name" value="ADH_SHORT"/>
    <property type="match status" value="1"/>
</dbReference>
<sequence length="260" mass="26674">MGSTGTTGATGAVVITGAGQGIGAETAAILAGRGRRVLVVDLDGGSAAAMASRLDADFPVDGGHRGYGADITDEAAVRALARAIGAEFARVDGLVNGAGIISRHRAETFELARWERELSVHLTGTLLITQQLFPLLGRGSAIVNIASVGSTFGLPGRIAYSTAKSGILGFTRTLAAEWGSRGIRVNAVAPGYVDTDMVRSGFRSGSLDERKLLGRTPLGRLGEPAEIGRAIAFLLSDEASFVHGAVLKVDGGLTIDGAFD</sequence>
<organism evidence="3 4">
    <name type="scientific">Agromyces tardus</name>
    <dbReference type="NCBI Taxonomy" id="2583849"/>
    <lineage>
        <taxon>Bacteria</taxon>
        <taxon>Bacillati</taxon>
        <taxon>Actinomycetota</taxon>
        <taxon>Actinomycetes</taxon>
        <taxon>Micrococcales</taxon>
        <taxon>Microbacteriaceae</taxon>
        <taxon>Agromyces</taxon>
    </lineage>
</organism>
<reference evidence="3 4" key="1">
    <citation type="submission" date="2018-10" db="EMBL/GenBank/DDBJ databases">
        <title>Isolation, diversity and antibacterial activity of antinobacteria from the wheat rhizosphere soil.</title>
        <authorList>
            <person name="Sun T."/>
        </authorList>
    </citation>
    <scope>NUCLEOTIDE SEQUENCE [LARGE SCALE GENOMIC DNA]</scope>
    <source>
        <strain evidence="3 4">SJ-23</strain>
    </source>
</reference>
<dbReference type="PANTHER" id="PTHR42760">
    <property type="entry name" value="SHORT-CHAIN DEHYDROGENASES/REDUCTASES FAMILY MEMBER"/>
    <property type="match status" value="1"/>
</dbReference>
<evidence type="ECO:0000256" key="1">
    <source>
        <dbReference type="ARBA" id="ARBA00006484"/>
    </source>
</evidence>
<dbReference type="FunFam" id="3.40.50.720:FF:000084">
    <property type="entry name" value="Short-chain dehydrogenase reductase"/>
    <property type="match status" value="1"/>
</dbReference>
<evidence type="ECO:0000313" key="4">
    <source>
        <dbReference type="Proteomes" id="UP000275048"/>
    </source>
</evidence>
<dbReference type="InterPro" id="IPR020904">
    <property type="entry name" value="Sc_DH/Rdtase_CS"/>
</dbReference>
<dbReference type="Gene3D" id="3.40.50.720">
    <property type="entry name" value="NAD(P)-binding Rossmann-like Domain"/>
    <property type="match status" value="1"/>
</dbReference>
<dbReference type="OrthoDB" id="7064009at2"/>
<dbReference type="GO" id="GO:0016616">
    <property type="term" value="F:oxidoreductase activity, acting on the CH-OH group of donors, NAD or NADP as acceptor"/>
    <property type="evidence" value="ECO:0007669"/>
    <property type="project" value="TreeGrafter"/>
</dbReference>
<evidence type="ECO:0000256" key="2">
    <source>
        <dbReference type="ARBA" id="ARBA00023002"/>
    </source>
</evidence>
<name>A0A3M8AM24_9MICO</name>
<proteinExistence type="inferred from homology"/>
<dbReference type="PANTHER" id="PTHR42760:SF129">
    <property type="entry name" value="OXIDOREDUCTASE"/>
    <property type="match status" value="1"/>
</dbReference>
<keyword evidence="4" id="KW-1185">Reference proteome</keyword>
<evidence type="ECO:0000313" key="3">
    <source>
        <dbReference type="EMBL" id="RNB52251.1"/>
    </source>
</evidence>
<dbReference type="SUPFAM" id="SSF51735">
    <property type="entry name" value="NAD(P)-binding Rossmann-fold domains"/>
    <property type="match status" value="1"/>
</dbReference>
<dbReference type="InterPro" id="IPR002347">
    <property type="entry name" value="SDR_fam"/>
</dbReference>
<dbReference type="EMBL" id="RHHB01000001">
    <property type="protein sequence ID" value="RNB52251.1"/>
    <property type="molecule type" value="Genomic_DNA"/>
</dbReference>
<keyword evidence="2" id="KW-0560">Oxidoreductase</keyword>
<dbReference type="PRINTS" id="PR00080">
    <property type="entry name" value="SDRFAMILY"/>
</dbReference>
<protein>
    <submittedName>
        <fullName evidence="3">SDR family oxidoreductase</fullName>
    </submittedName>
</protein>
<comment type="caution">
    <text evidence="3">The sequence shown here is derived from an EMBL/GenBank/DDBJ whole genome shotgun (WGS) entry which is preliminary data.</text>
</comment>
<dbReference type="Proteomes" id="UP000275048">
    <property type="component" value="Unassembled WGS sequence"/>
</dbReference>